<feature type="region of interest" description="Disordered" evidence="1">
    <location>
        <begin position="339"/>
        <end position="367"/>
    </location>
</feature>
<organism evidence="2 3">
    <name type="scientific">Caenorhabditis briggsae</name>
    <dbReference type="NCBI Taxonomy" id="6238"/>
    <lineage>
        <taxon>Eukaryota</taxon>
        <taxon>Metazoa</taxon>
        <taxon>Ecdysozoa</taxon>
        <taxon>Nematoda</taxon>
        <taxon>Chromadorea</taxon>
        <taxon>Rhabditida</taxon>
        <taxon>Rhabditina</taxon>
        <taxon>Rhabditomorpha</taxon>
        <taxon>Rhabditoidea</taxon>
        <taxon>Rhabditidae</taxon>
        <taxon>Peloderinae</taxon>
        <taxon>Caenorhabditis</taxon>
    </lineage>
</organism>
<reference evidence="2 3" key="1">
    <citation type="journal article" date="2003" name="PLoS Biol.">
        <title>The genome sequence of Caenorhabditis briggsae: a platform for comparative genomics.</title>
        <authorList>
            <person name="Stein L.D."/>
            <person name="Bao Z."/>
            <person name="Blasiar D."/>
            <person name="Blumenthal T."/>
            <person name="Brent M.R."/>
            <person name="Chen N."/>
            <person name="Chinwalla A."/>
            <person name="Clarke L."/>
            <person name="Clee C."/>
            <person name="Coghlan A."/>
            <person name="Coulson A."/>
            <person name="D'Eustachio P."/>
            <person name="Fitch D.H."/>
            <person name="Fulton L.A."/>
            <person name="Fulton R.E."/>
            <person name="Griffiths-Jones S."/>
            <person name="Harris T.W."/>
            <person name="Hillier L.W."/>
            <person name="Kamath R."/>
            <person name="Kuwabara P.E."/>
            <person name="Mardis E.R."/>
            <person name="Marra M.A."/>
            <person name="Miner T.L."/>
            <person name="Minx P."/>
            <person name="Mullikin J.C."/>
            <person name="Plumb R.W."/>
            <person name="Rogers J."/>
            <person name="Schein J.E."/>
            <person name="Sohrmann M."/>
            <person name="Spieth J."/>
            <person name="Stajich J.E."/>
            <person name="Wei C."/>
            <person name="Willey D."/>
            <person name="Wilson R.K."/>
            <person name="Durbin R."/>
            <person name="Waterston R.H."/>
        </authorList>
    </citation>
    <scope>NUCLEOTIDE SEQUENCE [LARGE SCALE GENOMIC DNA]</scope>
    <source>
        <strain evidence="2 3">AF16</strain>
    </source>
</reference>
<name>A8XJN9_CAEBR</name>
<sequence>MAPPTTIPNVFMSDFGLNTDDIKYFHMDSHIQGRGPNRLKSLDIEGRWILSGKSIPFISAAFNHLERLNDAQVPMRDITEEPIDAIGMVGWTKSSAPAEEPPKEEKKIPKKFVLQPPVPPSPREVVPHRSAGYGPAHHKRKLSIPDRSRSVSPMPIEAPGQTVYDKYAKYERHRKGYFSSDSDYESGSDFESDELRLIDWEGKLWALAETKVTLIRIVETEYTRSPDTVPSGEMLDTFRTAHRQPVTRDKIHHIAPKLFLHAQLPELANSASSANELKVLTKNIKGDNVPYRTTGYGAYHVKRQYDLSPRSMGSDYATNLSNRLQSQLDASDQLMRSFSLPITHPRPPTPVQDVTTGSVKTNHPRSP</sequence>
<keyword evidence="3" id="KW-1185">Reference proteome</keyword>
<dbReference type="eggNOG" id="ENOG502TFY9">
    <property type="taxonomic scope" value="Eukaryota"/>
</dbReference>
<dbReference type="FunCoup" id="A8XJN9">
    <property type="interactions" value="1419"/>
</dbReference>
<dbReference type="InParanoid" id="A8XJN9"/>
<accession>A8XJN9</accession>
<dbReference type="HOGENOM" id="CLU_802236_0_0_1"/>
<reference evidence="2 3" key="2">
    <citation type="journal article" date="2011" name="PLoS Genet.">
        <title>Caenorhabditis briggsae recombinant inbred line genotypes reveal inter-strain incompatibility and the evolution of recombination.</title>
        <authorList>
            <person name="Ross J.A."/>
            <person name="Koboldt D.C."/>
            <person name="Staisch J.E."/>
            <person name="Chamberlin H.M."/>
            <person name="Gupta B.P."/>
            <person name="Miller R.D."/>
            <person name="Baird S.E."/>
            <person name="Haag E.S."/>
        </authorList>
    </citation>
    <scope>NUCLEOTIDE SEQUENCE [LARGE SCALE GENOMIC DNA]</scope>
    <source>
        <strain evidence="2 3">AF16</strain>
    </source>
</reference>
<evidence type="ECO:0000313" key="4">
    <source>
        <dbReference type="WormBase" id="CBG14282"/>
    </source>
</evidence>
<dbReference type="Proteomes" id="UP000008549">
    <property type="component" value="Unassembled WGS sequence"/>
</dbReference>
<feature type="compositionally biased region" description="Polar residues" evidence="1">
    <location>
        <begin position="352"/>
        <end position="361"/>
    </location>
</feature>
<dbReference type="AlphaFoldDB" id="A8XJN9"/>
<dbReference type="WormBase" id="CBG14282">
    <property type="protein sequence ID" value="CBP09600"/>
    <property type="gene ID" value="WBGene00034835"/>
    <property type="gene designation" value="Cbr-marg-1"/>
</dbReference>
<dbReference type="EMBL" id="HE600983">
    <property type="protein sequence ID" value="CAP32865.2"/>
    <property type="molecule type" value="Genomic_DNA"/>
</dbReference>
<protein>
    <submittedName>
        <fullName evidence="2">Protein CBG14282</fullName>
    </submittedName>
</protein>
<dbReference type="STRING" id="6238.A8XJN9"/>
<evidence type="ECO:0000256" key="1">
    <source>
        <dbReference type="SAM" id="MobiDB-lite"/>
    </source>
</evidence>
<gene>
    <name evidence="4" type="primary">marg-1</name>
    <name evidence="2 4" type="ORF">CBG14282</name>
    <name evidence="2" type="ORF">CBG_14282</name>
</gene>
<feature type="region of interest" description="Disordered" evidence="1">
    <location>
        <begin position="130"/>
        <end position="158"/>
    </location>
</feature>
<evidence type="ECO:0000313" key="3">
    <source>
        <dbReference type="Proteomes" id="UP000008549"/>
    </source>
</evidence>
<proteinExistence type="predicted"/>
<evidence type="ECO:0000313" key="2">
    <source>
        <dbReference type="EMBL" id="CAP32865.2"/>
    </source>
</evidence>